<dbReference type="Proteomes" id="UP000298030">
    <property type="component" value="Unassembled WGS sequence"/>
</dbReference>
<evidence type="ECO:0000313" key="2">
    <source>
        <dbReference type="Proteomes" id="UP000298030"/>
    </source>
</evidence>
<dbReference type="InterPro" id="IPR006175">
    <property type="entry name" value="YjgF/YER057c/UK114"/>
</dbReference>
<dbReference type="SUPFAM" id="SSF55298">
    <property type="entry name" value="YjgF-like"/>
    <property type="match status" value="1"/>
</dbReference>
<proteinExistence type="predicted"/>
<keyword evidence="2" id="KW-1185">Reference proteome</keyword>
<dbReference type="STRING" id="71717.A0A4Y7SML0"/>
<dbReference type="AlphaFoldDB" id="A0A4Y7SML0"/>
<dbReference type="Gene3D" id="3.30.1330.40">
    <property type="entry name" value="RutC-like"/>
    <property type="match status" value="1"/>
</dbReference>
<evidence type="ECO:0000313" key="1">
    <source>
        <dbReference type="EMBL" id="TEB22961.1"/>
    </source>
</evidence>
<gene>
    <name evidence="1" type="ORF">FA13DRAFT_1740454</name>
</gene>
<dbReference type="PANTHER" id="PTHR43857">
    <property type="entry name" value="BLR7761 PROTEIN"/>
    <property type="match status" value="1"/>
</dbReference>
<reference evidence="1 2" key="1">
    <citation type="journal article" date="2019" name="Nat. Ecol. Evol.">
        <title>Megaphylogeny resolves global patterns of mushroom evolution.</title>
        <authorList>
            <person name="Varga T."/>
            <person name="Krizsan K."/>
            <person name="Foldi C."/>
            <person name="Dima B."/>
            <person name="Sanchez-Garcia M."/>
            <person name="Sanchez-Ramirez S."/>
            <person name="Szollosi G.J."/>
            <person name="Szarkandi J.G."/>
            <person name="Papp V."/>
            <person name="Albert L."/>
            <person name="Andreopoulos W."/>
            <person name="Angelini C."/>
            <person name="Antonin V."/>
            <person name="Barry K.W."/>
            <person name="Bougher N.L."/>
            <person name="Buchanan P."/>
            <person name="Buyck B."/>
            <person name="Bense V."/>
            <person name="Catcheside P."/>
            <person name="Chovatia M."/>
            <person name="Cooper J."/>
            <person name="Damon W."/>
            <person name="Desjardin D."/>
            <person name="Finy P."/>
            <person name="Geml J."/>
            <person name="Haridas S."/>
            <person name="Hughes K."/>
            <person name="Justo A."/>
            <person name="Karasinski D."/>
            <person name="Kautmanova I."/>
            <person name="Kiss B."/>
            <person name="Kocsube S."/>
            <person name="Kotiranta H."/>
            <person name="LaButti K.M."/>
            <person name="Lechner B.E."/>
            <person name="Liimatainen K."/>
            <person name="Lipzen A."/>
            <person name="Lukacs Z."/>
            <person name="Mihaltcheva S."/>
            <person name="Morgado L.N."/>
            <person name="Niskanen T."/>
            <person name="Noordeloos M.E."/>
            <person name="Ohm R.A."/>
            <person name="Ortiz-Santana B."/>
            <person name="Ovrebo C."/>
            <person name="Racz N."/>
            <person name="Riley R."/>
            <person name="Savchenko A."/>
            <person name="Shiryaev A."/>
            <person name="Soop K."/>
            <person name="Spirin V."/>
            <person name="Szebenyi C."/>
            <person name="Tomsovsky M."/>
            <person name="Tulloss R.E."/>
            <person name="Uehling J."/>
            <person name="Grigoriev I.V."/>
            <person name="Vagvolgyi C."/>
            <person name="Papp T."/>
            <person name="Martin F.M."/>
            <person name="Miettinen O."/>
            <person name="Hibbett D.S."/>
            <person name="Nagy L.G."/>
        </authorList>
    </citation>
    <scope>NUCLEOTIDE SEQUENCE [LARGE SCALE GENOMIC DNA]</scope>
    <source>
        <strain evidence="1 2">FP101781</strain>
    </source>
</reference>
<comment type="caution">
    <text evidence="1">The sequence shown here is derived from an EMBL/GenBank/DDBJ whole genome shotgun (WGS) entry which is preliminary data.</text>
</comment>
<accession>A0A4Y7SML0</accession>
<dbReference type="InterPro" id="IPR035959">
    <property type="entry name" value="RutC-like_sf"/>
</dbReference>
<dbReference type="PANTHER" id="PTHR43857:SF1">
    <property type="entry name" value="YJGH FAMILY PROTEIN"/>
    <property type="match status" value="1"/>
</dbReference>
<protein>
    <submittedName>
        <fullName evidence="1">YjgF-like protein</fullName>
    </submittedName>
</protein>
<sequence>MSATEQAPASPITQYHRTTNPYEAQFKYSRAVKKGPFIFVSGTTSLCPKTQTILHPTSAYLQAQTIFAEIASAIEALGGNPKTDVVRVRMYVTHDEDGGDVGKALKESGFGAGEDGKEGGPAATMILGVKFVDQDMKVEIEADAVVL</sequence>
<dbReference type="Pfam" id="PF01042">
    <property type="entry name" value="Ribonuc_L-PSP"/>
    <property type="match status" value="1"/>
</dbReference>
<organism evidence="1 2">
    <name type="scientific">Coprinellus micaceus</name>
    <name type="common">Glistening ink-cap mushroom</name>
    <name type="synonym">Coprinus micaceus</name>
    <dbReference type="NCBI Taxonomy" id="71717"/>
    <lineage>
        <taxon>Eukaryota</taxon>
        <taxon>Fungi</taxon>
        <taxon>Dikarya</taxon>
        <taxon>Basidiomycota</taxon>
        <taxon>Agaricomycotina</taxon>
        <taxon>Agaricomycetes</taxon>
        <taxon>Agaricomycetidae</taxon>
        <taxon>Agaricales</taxon>
        <taxon>Agaricineae</taxon>
        <taxon>Psathyrellaceae</taxon>
        <taxon>Coprinellus</taxon>
    </lineage>
</organism>
<dbReference type="OrthoDB" id="686384at2759"/>
<name>A0A4Y7SML0_COPMI</name>
<dbReference type="EMBL" id="QPFP01000083">
    <property type="protein sequence ID" value="TEB22961.1"/>
    <property type="molecule type" value="Genomic_DNA"/>
</dbReference>